<comment type="cofactor">
    <cofactor evidence="1 9">
        <name>pyridoxal 5'-phosphate</name>
        <dbReference type="ChEBI" id="CHEBI:597326"/>
    </cofactor>
</comment>
<dbReference type="GO" id="GO:0030170">
    <property type="term" value="F:pyridoxal phosphate binding"/>
    <property type="evidence" value="ECO:0007669"/>
    <property type="project" value="InterPro"/>
</dbReference>
<feature type="modified residue" description="N6-(pyridoxal phosphate)lysine" evidence="8">
    <location>
        <position position="204"/>
    </location>
</feature>
<dbReference type="InterPro" id="IPR054542">
    <property type="entry name" value="Cys_met_metab_PP"/>
</dbReference>
<evidence type="ECO:0000256" key="2">
    <source>
        <dbReference type="ARBA" id="ARBA00009077"/>
    </source>
</evidence>
<evidence type="ECO:0000256" key="8">
    <source>
        <dbReference type="PIRSR" id="PIRSR001434-2"/>
    </source>
</evidence>
<dbReference type="PANTHER" id="PTHR11808:SF80">
    <property type="entry name" value="CYSTATHIONINE GAMMA-LYASE"/>
    <property type="match status" value="1"/>
</dbReference>
<dbReference type="PIRSF" id="PIRSF001434">
    <property type="entry name" value="CGS"/>
    <property type="match status" value="1"/>
</dbReference>
<dbReference type="PROSITE" id="PS00868">
    <property type="entry name" value="CYS_MET_METAB_PP"/>
    <property type="match status" value="1"/>
</dbReference>
<protein>
    <recommendedName>
        <fullName evidence="4">homocysteine desulfhydrase</fullName>
        <ecNumber evidence="4">4.4.1.2</ecNumber>
    </recommendedName>
    <alternativeName>
        <fullName evidence="5">Homocysteine desulfhydrase</fullName>
    </alternativeName>
</protein>
<evidence type="ECO:0000256" key="1">
    <source>
        <dbReference type="ARBA" id="ARBA00001933"/>
    </source>
</evidence>
<keyword evidence="3 8" id="KW-0663">Pyridoxal phosphate</keyword>
<dbReference type="InterPro" id="IPR000277">
    <property type="entry name" value="Cys/Met-Metab_PyrdxlP-dep_enz"/>
</dbReference>
<dbReference type="InterPro" id="IPR015422">
    <property type="entry name" value="PyrdxlP-dep_Trfase_small"/>
</dbReference>
<evidence type="ECO:0000256" key="7">
    <source>
        <dbReference type="ARBA" id="ARBA00052699"/>
    </source>
</evidence>
<dbReference type="InterPro" id="IPR015424">
    <property type="entry name" value="PyrdxlP-dep_Trfase"/>
</dbReference>
<evidence type="ECO:0000256" key="6">
    <source>
        <dbReference type="ARBA" id="ARBA00048780"/>
    </source>
</evidence>
<dbReference type="GO" id="GO:0018826">
    <property type="term" value="F:methionine gamma-lyase activity"/>
    <property type="evidence" value="ECO:0007669"/>
    <property type="project" value="UniProtKB-EC"/>
</dbReference>
<reference evidence="10" key="1">
    <citation type="journal article" date="2014" name="Int. J. Syst. Evol. Microbiol.">
        <title>Complete genome sequence of Corynebacterium casei LMG S-19264T (=DSM 44701T), isolated from a smear-ripened cheese.</title>
        <authorList>
            <consortium name="US DOE Joint Genome Institute (JGI-PGF)"/>
            <person name="Walter F."/>
            <person name="Albersmeier A."/>
            <person name="Kalinowski J."/>
            <person name="Ruckert C."/>
        </authorList>
    </citation>
    <scope>NUCLEOTIDE SEQUENCE</scope>
    <source>
        <strain evidence="10">CGMCC 1.12777</strain>
    </source>
</reference>
<dbReference type="GO" id="GO:0019346">
    <property type="term" value="P:transsulfuration"/>
    <property type="evidence" value="ECO:0007669"/>
    <property type="project" value="InterPro"/>
</dbReference>
<dbReference type="Gene3D" id="3.40.640.10">
    <property type="entry name" value="Type I PLP-dependent aspartate aminotransferase-like (Major domain)"/>
    <property type="match status" value="1"/>
</dbReference>
<dbReference type="Gene3D" id="3.90.1150.10">
    <property type="entry name" value="Aspartate Aminotransferase, domain 1"/>
    <property type="match status" value="1"/>
</dbReference>
<evidence type="ECO:0000256" key="3">
    <source>
        <dbReference type="ARBA" id="ARBA00022898"/>
    </source>
</evidence>
<comment type="similarity">
    <text evidence="2 9">Belongs to the trans-sulfuration enzymes family.</text>
</comment>
<accession>A0A8J3ELN9</accession>
<dbReference type="InterPro" id="IPR015421">
    <property type="entry name" value="PyrdxlP-dep_Trfase_major"/>
</dbReference>
<gene>
    <name evidence="10" type="ORF">GCM10007096_15330</name>
</gene>
<evidence type="ECO:0000256" key="5">
    <source>
        <dbReference type="ARBA" id="ARBA00047199"/>
    </source>
</evidence>
<proteinExistence type="inferred from homology"/>
<evidence type="ECO:0000313" key="11">
    <source>
        <dbReference type="Proteomes" id="UP000656813"/>
    </source>
</evidence>
<evidence type="ECO:0000256" key="9">
    <source>
        <dbReference type="RuleBase" id="RU362118"/>
    </source>
</evidence>
<sequence length="388" mass="42954">MTLTDEKICTDLALGASQYHGAVSPPIFQTSLFTFKSFESFTESQKQEREKYVYSRGVNPTVHLLEKKLAQLERGEQCKCFGSGMGAISAVFLSLLQSGDHVLFVNNIYGPTSQLLKHLEKFNIEHDVVDHNMKNVESAIKDNTKIIYVESPGTMLMKFVDLKALATLAKSRGIITAIDNTWATPLYQKPIELGIDLSIHSLTKYLGGHSDVVGGAVIGSHELIDTIFEYGHQLNGSVLGPFDAYLILRGLRTLPVRMAQHQANVSKVIEYLKQQEDVTAIHHPYVESGEMQTIVNSQMLGYSGLLSFELRQAHFEGVSKFIDALRLFKIGVSWGGFESLVNSPIKNDNEAQLKEQGIPLGLIRLSIGLEGAEAQIADLDQAFRKIKA</sequence>
<dbReference type="EC" id="4.4.1.2" evidence="4"/>
<comment type="catalytic activity">
    <reaction evidence="7">
        <text>L-methionine + H2O = methanethiol + 2-oxobutanoate + NH4(+)</text>
        <dbReference type="Rhea" id="RHEA:23800"/>
        <dbReference type="ChEBI" id="CHEBI:15377"/>
        <dbReference type="ChEBI" id="CHEBI:16007"/>
        <dbReference type="ChEBI" id="CHEBI:16763"/>
        <dbReference type="ChEBI" id="CHEBI:28938"/>
        <dbReference type="ChEBI" id="CHEBI:57844"/>
        <dbReference type="EC" id="4.4.1.11"/>
    </reaction>
    <physiologicalReaction direction="left-to-right" evidence="7">
        <dbReference type="Rhea" id="RHEA:23801"/>
    </physiologicalReaction>
</comment>
<keyword evidence="11" id="KW-1185">Reference proteome</keyword>
<comment type="catalytic activity">
    <reaction evidence="6">
        <text>L-homocysteine + H2O = 2-oxobutanoate + hydrogen sulfide + NH4(+) + H(+)</text>
        <dbReference type="Rhea" id="RHEA:14501"/>
        <dbReference type="ChEBI" id="CHEBI:15377"/>
        <dbReference type="ChEBI" id="CHEBI:15378"/>
        <dbReference type="ChEBI" id="CHEBI:16763"/>
        <dbReference type="ChEBI" id="CHEBI:28938"/>
        <dbReference type="ChEBI" id="CHEBI:29919"/>
        <dbReference type="ChEBI" id="CHEBI:58199"/>
        <dbReference type="EC" id="4.4.1.2"/>
    </reaction>
    <physiologicalReaction direction="left-to-right" evidence="6">
        <dbReference type="Rhea" id="RHEA:14502"/>
    </physiologicalReaction>
</comment>
<comment type="caution">
    <text evidence="10">The sequence shown here is derived from an EMBL/GenBank/DDBJ whole genome shotgun (WGS) entry which is preliminary data.</text>
</comment>
<dbReference type="Proteomes" id="UP000656813">
    <property type="component" value="Unassembled WGS sequence"/>
</dbReference>
<name>A0A8J3ELN9_9BACL</name>
<dbReference type="PANTHER" id="PTHR11808">
    <property type="entry name" value="TRANS-SULFURATION ENZYME FAMILY MEMBER"/>
    <property type="match status" value="1"/>
</dbReference>
<organism evidence="10 11">
    <name type="scientific">Pullulanibacillus pueri</name>
    <dbReference type="NCBI Taxonomy" id="1437324"/>
    <lineage>
        <taxon>Bacteria</taxon>
        <taxon>Bacillati</taxon>
        <taxon>Bacillota</taxon>
        <taxon>Bacilli</taxon>
        <taxon>Bacillales</taxon>
        <taxon>Sporolactobacillaceae</taxon>
        <taxon>Pullulanibacillus</taxon>
    </lineage>
</organism>
<dbReference type="SUPFAM" id="SSF53383">
    <property type="entry name" value="PLP-dependent transferases"/>
    <property type="match status" value="1"/>
</dbReference>
<dbReference type="CDD" id="cd00614">
    <property type="entry name" value="CGS_like"/>
    <property type="match status" value="1"/>
</dbReference>
<evidence type="ECO:0000256" key="4">
    <source>
        <dbReference type="ARBA" id="ARBA00047175"/>
    </source>
</evidence>
<dbReference type="Pfam" id="PF01053">
    <property type="entry name" value="Cys_Met_Meta_PP"/>
    <property type="match status" value="1"/>
</dbReference>
<dbReference type="FunFam" id="3.40.640.10:FF:000046">
    <property type="entry name" value="Cystathionine gamma-lyase"/>
    <property type="match status" value="1"/>
</dbReference>
<dbReference type="RefSeq" id="WP_188496817.1">
    <property type="nucleotide sequence ID" value="NZ_BMFV01000009.1"/>
</dbReference>
<dbReference type="AlphaFoldDB" id="A0A8J3ELN9"/>
<reference evidence="10" key="2">
    <citation type="submission" date="2020-09" db="EMBL/GenBank/DDBJ databases">
        <authorList>
            <person name="Sun Q."/>
            <person name="Zhou Y."/>
        </authorList>
    </citation>
    <scope>NUCLEOTIDE SEQUENCE</scope>
    <source>
        <strain evidence="10">CGMCC 1.12777</strain>
    </source>
</reference>
<evidence type="ECO:0000313" key="10">
    <source>
        <dbReference type="EMBL" id="GGH79829.1"/>
    </source>
</evidence>
<dbReference type="GO" id="GO:0047982">
    <property type="term" value="F:homocysteine desulfhydrase activity"/>
    <property type="evidence" value="ECO:0007669"/>
    <property type="project" value="UniProtKB-EC"/>
</dbReference>
<dbReference type="EMBL" id="BMFV01000009">
    <property type="protein sequence ID" value="GGH79829.1"/>
    <property type="molecule type" value="Genomic_DNA"/>
</dbReference>
<dbReference type="GO" id="GO:0005737">
    <property type="term" value="C:cytoplasm"/>
    <property type="evidence" value="ECO:0007669"/>
    <property type="project" value="TreeGrafter"/>
</dbReference>